<keyword evidence="1" id="KW-0472">Membrane</keyword>
<keyword evidence="4" id="KW-1185">Reference proteome</keyword>
<dbReference type="PANTHER" id="PTHR30590">
    <property type="entry name" value="INNER MEMBRANE PROTEIN"/>
    <property type="match status" value="1"/>
</dbReference>
<feature type="transmembrane region" description="Helical" evidence="1">
    <location>
        <begin position="360"/>
        <end position="381"/>
    </location>
</feature>
<dbReference type="Pfam" id="PF04235">
    <property type="entry name" value="DUF418"/>
    <property type="match status" value="1"/>
</dbReference>
<dbReference type="InterPro" id="IPR007349">
    <property type="entry name" value="DUF418"/>
</dbReference>
<organism evidence="3 4">
    <name type="scientific">Novosphingobium rhizovicinum</name>
    <dbReference type="NCBI Taxonomy" id="3228928"/>
    <lineage>
        <taxon>Bacteria</taxon>
        <taxon>Pseudomonadati</taxon>
        <taxon>Pseudomonadota</taxon>
        <taxon>Alphaproteobacteria</taxon>
        <taxon>Sphingomonadales</taxon>
        <taxon>Sphingomonadaceae</taxon>
        <taxon>Novosphingobium</taxon>
    </lineage>
</organism>
<feature type="transmembrane region" description="Helical" evidence="1">
    <location>
        <begin position="137"/>
        <end position="159"/>
    </location>
</feature>
<dbReference type="InterPro" id="IPR052529">
    <property type="entry name" value="Bact_Transport_Assoc"/>
</dbReference>
<dbReference type="RefSeq" id="WP_367769478.1">
    <property type="nucleotide sequence ID" value="NZ_JBFNXR010000019.1"/>
</dbReference>
<feature type="transmembrane region" description="Helical" evidence="1">
    <location>
        <begin position="250"/>
        <end position="273"/>
    </location>
</feature>
<dbReference type="PANTHER" id="PTHR30590:SF2">
    <property type="entry name" value="INNER MEMBRANE PROTEIN"/>
    <property type="match status" value="1"/>
</dbReference>
<feature type="transmembrane region" description="Helical" evidence="1">
    <location>
        <begin position="12"/>
        <end position="35"/>
    </location>
</feature>
<evidence type="ECO:0000256" key="1">
    <source>
        <dbReference type="SAM" id="Phobius"/>
    </source>
</evidence>
<keyword evidence="1" id="KW-0812">Transmembrane</keyword>
<evidence type="ECO:0000313" key="4">
    <source>
        <dbReference type="Proteomes" id="UP001556118"/>
    </source>
</evidence>
<dbReference type="Proteomes" id="UP001556118">
    <property type="component" value="Unassembled WGS sequence"/>
</dbReference>
<accession>A0ABV3R7Z7</accession>
<name>A0ABV3R7Z7_9SPHN</name>
<feature type="transmembrane region" description="Helical" evidence="1">
    <location>
        <begin position="285"/>
        <end position="308"/>
    </location>
</feature>
<feature type="transmembrane region" description="Helical" evidence="1">
    <location>
        <begin position="47"/>
        <end position="70"/>
    </location>
</feature>
<keyword evidence="1" id="KW-1133">Transmembrane helix</keyword>
<evidence type="ECO:0000313" key="3">
    <source>
        <dbReference type="EMBL" id="MEW9854216.1"/>
    </source>
</evidence>
<reference evidence="3 4" key="1">
    <citation type="submission" date="2024-06" db="EMBL/GenBank/DDBJ databases">
        <title>Novosphingobium rhizovicinus M1R2S20.</title>
        <authorList>
            <person name="Sun J.-Q."/>
        </authorList>
    </citation>
    <scope>NUCLEOTIDE SEQUENCE [LARGE SCALE GENOMIC DNA]</scope>
    <source>
        <strain evidence="3 4">M1R2S20</strain>
    </source>
</reference>
<dbReference type="EMBL" id="JBFNXR010000019">
    <property type="protein sequence ID" value="MEW9854216.1"/>
    <property type="molecule type" value="Genomic_DNA"/>
</dbReference>
<proteinExistence type="predicted"/>
<feature type="domain" description="DUF418" evidence="2">
    <location>
        <begin position="237"/>
        <end position="396"/>
    </location>
</feature>
<feature type="transmembrane region" description="Helical" evidence="1">
    <location>
        <begin position="329"/>
        <end position="348"/>
    </location>
</feature>
<comment type="caution">
    <text evidence="3">The sequence shown here is derived from an EMBL/GenBank/DDBJ whole genome shotgun (WGS) entry which is preliminary data.</text>
</comment>
<protein>
    <submittedName>
        <fullName evidence="3">DUF418 domain-containing protein</fullName>
    </submittedName>
</protein>
<sequence>MRVASLDLIRGVAVLGILAINVAGFAGPSIGALTPNLPTPTDAAGEAAFAFGFVVFQGKMRALFAILFGASMALYLDRAESCGRDGERQQAIRLAWLMLFGVLHYVLLWWGDILFAYAVCGLVLLLFHRLPSRLLAASALTLFLVLHLQGLLLSLPLAAVEEAVRLGQSGPQEAAVYARYRDRIDVAAAREWQQYTGGFLHILATKLRDHPFWLLQGVRDGFGEYLPLMILGLLLQRTGFFSGAWPSRRLLAAGLAPLFVGLTASLMALAWLWPRHFPVAAMDAALRYGLALPNALTAFGYAALLVLLTPHLTSTSFGRRLACAGRMAFSNYLGSSLLMTGIFYGWGLGLFGRIGPLEQWAFVLLGWAMILIWSARWLTFWKQGPLEWLWRSLTQGALLANRR</sequence>
<evidence type="ECO:0000259" key="2">
    <source>
        <dbReference type="Pfam" id="PF04235"/>
    </source>
</evidence>
<gene>
    <name evidence="3" type="ORF">ABUH87_03345</name>
</gene>